<sequence>MERPQASPSTATGVGGGAKRPTNERVSARPAPHPLISALGLAAHPEGGWYRRTWASPAEIAAHGGVRPVATSILFLLQPGEVSAWHRVASAEIWLWQGGGRLALTLGGPGTEPVAGERIVLGPDPAAGDALQAVVPAGHWQSAEPVADGDAEAVLVGCVVAPGFDFADFELYDPTAPR</sequence>
<feature type="region of interest" description="Disordered" evidence="1">
    <location>
        <begin position="1"/>
        <end position="30"/>
    </location>
</feature>
<gene>
    <name evidence="3" type="ORF">I7412_38730</name>
</gene>
<feature type="domain" description="DUF985" evidence="2">
    <location>
        <begin position="35"/>
        <end position="171"/>
    </location>
</feature>
<dbReference type="CDD" id="cd06121">
    <property type="entry name" value="cupin_YML079wp"/>
    <property type="match status" value="1"/>
</dbReference>
<dbReference type="Pfam" id="PF06172">
    <property type="entry name" value="Cupin_5"/>
    <property type="match status" value="1"/>
</dbReference>
<accession>A0A937RML0</accession>
<dbReference type="SUPFAM" id="SSF51182">
    <property type="entry name" value="RmlC-like cupins"/>
    <property type="match status" value="1"/>
</dbReference>
<dbReference type="PANTHER" id="PTHR33387">
    <property type="entry name" value="RMLC-LIKE JELLY ROLL FOLD PROTEIN"/>
    <property type="match status" value="1"/>
</dbReference>
<protein>
    <submittedName>
        <fullName evidence="3">Cupin domain-containing protein</fullName>
    </submittedName>
</protein>
<evidence type="ECO:0000313" key="3">
    <source>
        <dbReference type="EMBL" id="MBL7632990.1"/>
    </source>
</evidence>
<name>A0A937RML0_9ACTN</name>
<dbReference type="InterPro" id="IPR009327">
    <property type="entry name" value="Cupin_DUF985"/>
</dbReference>
<feature type="compositionally biased region" description="Polar residues" evidence="1">
    <location>
        <begin position="1"/>
        <end position="12"/>
    </location>
</feature>
<dbReference type="InterPro" id="IPR014710">
    <property type="entry name" value="RmlC-like_jellyroll"/>
</dbReference>
<dbReference type="EMBL" id="JAEACQ010000362">
    <property type="protein sequence ID" value="MBL7632990.1"/>
    <property type="molecule type" value="Genomic_DNA"/>
</dbReference>
<keyword evidence="4" id="KW-1185">Reference proteome</keyword>
<dbReference type="InterPro" id="IPR011051">
    <property type="entry name" value="RmlC_Cupin_sf"/>
</dbReference>
<dbReference type="InterPro" id="IPR039935">
    <property type="entry name" value="YML079W-like"/>
</dbReference>
<comment type="caution">
    <text evidence="3">The sequence shown here is derived from an EMBL/GenBank/DDBJ whole genome shotgun (WGS) entry which is preliminary data.</text>
</comment>
<evidence type="ECO:0000313" key="4">
    <source>
        <dbReference type="Proteomes" id="UP000604475"/>
    </source>
</evidence>
<reference evidence="3" key="1">
    <citation type="submission" date="2020-12" db="EMBL/GenBank/DDBJ databases">
        <title>Genomic characterization of non-nitrogen-fixing Frankia strains.</title>
        <authorList>
            <person name="Carlos-Shanley C."/>
            <person name="Guerra T."/>
            <person name="Hahn D."/>
        </authorList>
    </citation>
    <scope>NUCLEOTIDE SEQUENCE</scope>
    <source>
        <strain evidence="3">CN6</strain>
    </source>
</reference>
<dbReference type="Proteomes" id="UP000604475">
    <property type="component" value="Unassembled WGS sequence"/>
</dbReference>
<dbReference type="AlphaFoldDB" id="A0A937RML0"/>
<dbReference type="Gene3D" id="2.60.120.10">
    <property type="entry name" value="Jelly Rolls"/>
    <property type="match status" value="1"/>
</dbReference>
<proteinExistence type="predicted"/>
<dbReference type="PANTHER" id="PTHR33387:SF3">
    <property type="entry name" value="DUF985 DOMAIN-CONTAINING PROTEIN"/>
    <property type="match status" value="1"/>
</dbReference>
<organism evidence="3 4">
    <name type="scientific">Frankia nepalensis</name>
    <dbReference type="NCBI Taxonomy" id="1836974"/>
    <lineage>
        <taxon>Bacteria</taxon>
        <taxon>Bacillati</taxon>
        <taxon>Actinomycetota</taxon>
        <taxon>Actinomycetes</taxon>
        <taxon>Frankiales</taxon>
        <taxon>Frankiaceae</taxon>
        <taxon>Frankia</taxon>
    </lineage>
</organism>
<evidence type="ECO:0000256" key="1">
    <source>
        <dbReference type="SAM" id="MobiDB-lite"/>
    </source>
</evidence>
<evidence type="ECO:0000259" key="2">
    <source>
        <dbReference type="Pfam" id="PF06172"/>
    </source>
</evidence>